<dbReference type="eggNOG" id="COG4775">
    <property type="taxonomic scope" value="Bacteria"/>
</dbReference>
<reference evidence="1 2" key="1">
    <citation type="journal article" date="2016" name="J. Zhejiang Univ. Sci. B">
        <title>Antibiotic resistance mechanisms of Myroides sp.</title>
        <authorList>
            <person name="Hu S."/>
            <person name="Yuan S."/>
            <person name="Qu H."/>
            <person name="Jiang T."/>
            <person name="Zhou Y."/>
            <person name="Wang M."/>
            <person name="Ming D."/>
        </authorList>
    </citation>
    <scope>NUCLEOTIDE SEQUENCE [LARGE SCALE GENOMIC DNA]</scope>
    <source>
        <strain evidence="1 2">PR63039</strain>
    </source>
</reference>
<name>A0A0S7E7D2_9FLAO</name>
<dbReference type="PANTHER" id="PTHR14226">
    <property type="entry name" value="NEUROPATHY TARGET ESTERASE/SWISS CHEESE D.MELANOGASTER"/>
    <property type="match status" value="1"/>
</dbReference>
<dbReference type="Pfam" id="PF01734">
    <property type="entry name" value="Patatin"/>
    <property type="match status" value="1"/>
</dbReference>
<dbReference type="GO" id="GO:0016042">
    <property type="term" value="P:lipid catabolic process"/>
    <property type="evidence" value="ECO:0007669"/>
    <property type="project" value="UniProtKB-UniRule"/>
</dbReference>
<protein>
    <submittedName>
        <fullName evidence="1">Patatin</fullName>
    </submittedName>
</protein>
<dbReference type="RefSeq" id="WP_006257755.1">
    <property type="nucleotide sequence ID" value="NZ_BCMQ01000001.1"/>
</dbReference>
<dbReference type="InterPro" id="IPR050301">
    <property type="entry name" value="NTE"/>
</dbReference>
<dbReference type="Proteomes" id="UP000069030">
    <property type="component" value="Chromosome"/>
</dbReference>
<dbReference type="CDD" id="cd07205">
    <property type="entry name" value="Pat_PNPLA6_PNPLA7_NTE1_like"/>
    <property type="match status" value="1"/>
</dbReference>
<dbReference type="KEGG" id="mod:AS202_06315"/>
<gene>
    <name evidence="1" type="ORF">AS202_06315</name>
</gene>
<dbReference type="SUPFAM" id="SSF52151">
    <property type="entry name" value="FabD/lysophospholipase-like"/>
    <property type="match status" value="1"/>
</dbReference>
<dbReference type="InterPro" id="IPR016035">
    <property type="entry name" value="Acyl_Trfase/lysoPLipase"/>
</dbReference>
<proteinExistence type="predicted"/>
<dbReference type="Gene3D" id="3.10.20.310">
    <property type="entry name" value="membrane protein fhac"/>
    <property type="match status" value="1"/>
</dbReference>
<dbReference type="eggNOG" id="COG1752">
    <property type="taxonomic scope" value="Bacteria"/>
</dbReference>
<dbReference type="AlphaFoldDB" id="A0A0S7E7D2"/>
<accession>A0A0S7E7D2</accession>
<dbReference type="PANTHER" id="PTHR14226:SF29">
    <property type="entry name" value="NEUROPATHY TARGET ESTERASE SWS"/>
    <property type="match status" value="1"/>
</dbReference>
<sequence length="745" mass="83404">MHRIILLIFCFILLASNSYASEGEKDRPKVGLVLSGGGAKGLAHIGVLKVLEEEGVKVDYIAGTSMGAIVGGLYASGYTAKELDSIFNSIDVSALIKDYIPRISKSFYEKKNDEIYALTLPFDKFRIGFPKALSRGMYNYNLMNKLLAHVRHVRDFSELQIPFLCIATDLETGEGVVLKEGYLPQVILASGAFPSLFAPVKIDGKYLIDGGVVNNYPIDQLREMGADIVIGVDVQDDLKTIEEIEGAPDLLLQISNYSTINQMKNKLPKTDVYIKPDIVGYTVVSFDKGEPIIERGVNAANKVIVDLKLLGGDKNVVKDHYVPKESDSIAITSIDIKGLNKYTRRYIHGKLGFKPNSKISFDQLANGITQLNGTENFSSMTYKFEEDGDKDKMKMELVENPVNRYLKLGVHYDGLYKAAALVNVTQKNLFTKSDVASLDLALGDNVRYNFNYFVDNGFYWSVGVSSKYNQFSRDLPYTMLVGTSGGEMNIENAPAMFGVDYADLENKLYFQTFYQQKYLLNIGFEHRFLDIRSKTLNLPNSKFDRNHYLGGFANVTMDTYDNKYFPRKGFLFKGEYKNYFYSTEHENYVPHEFDNFSTLTGQIGYATRITDKLAVDIKSRLGTVIGTTPSLGFGYALGGYGFADRDNVIPFFGYELLGIGGDSFIMGGITFDYEIFKKHHINFTANYANAGEKIFSSSDWFTKAKYSGYAVGYGMQSMIGPIEAKFTYSPETGSTYTIFSVGFWF</sequence>
<dbReference type="PROSITE" id="PS51635">
    <property type="entry name" value="PNPLA"/>
    <property type="match status" value="1"/>
</dbReference>
<organism evidence="1 2">
    <name type="scientific">Myroides odoratimimus</name>
    <dbReference type="NCBI Taxonomy" id="76832"/>
    <lineage>
        <taxon>Bacteria</taxon>
        <taxon>Pseudomonadati</taxon>
        <taxon>Bacteroidota</taxon>
        <taxon>Flavobacteriia</taxon>
        <taxon>Flavobacteriales</taxon>
        <taxon>Flavobacteriaceae</taxon>
        <taxon>Myroides</taxon>
    </lineage>
</organism>
<dbReference type="GO" id="GO:0016787">
    <property type="term" value="F:hydrolase activity"/>
    <property type="evidence" value="ECO:0007669"/>
    <property type="project" value="UniProtKB-UniRule"/>
</dbReference>
<evidence type="ECO:0000313" key="1">
    <source>
        <dbReference type="EMBL" id="ALU25771.1"/>
    </source>
</evidence>
<dbReference type="InterPro" id="IPR043864">
    <property type="entry name" value="Omp85-like_dom"/>
</dbReference>
<evidence type="ECO:0000313" key="2">
    <source>
        <dbReference type="Proteomes" id="UP000069030"/>
    </source>
</evidence>
<dbReference type="EMBL" id="CP013690">
    <property type="protein sequence ID" value="ALU25771.1"/>
    <property type="molecule type" value="Genomic_DNA"/>
</dbReference>
<dbReference type="InterPro" id="IPR002641">
    <property type="entry name" value="PNPLA_dom"/>
</dbReference>
<dbReference type="Gene3D" id="3.40.1090.10">
    <property type="entry name" value="Cytosolic phospholipase A2 catalytic domain"/>
    <property type="match status" value="2"/>
</dbReference>
<dbReference type="Pfam" id="PF19143">
    <property type="entry name" value="Omp85_2"/>
    <property type="match status" value="1"/>
</dbReference>